<dbReference type="Gene3D" id="1.20.1260.10">
    <property type="match status" value="1"/>
</dbReference>
<dbReference type="InterPro" id="IPR012347">
    <property type="entry name" value="Ferritin-like"/>
</dbReference>
<dbReference type="EMBL" id="VSSQ01097892">
    <property type="protein sequence ID" value="MPN41072.1"/>
    <property type="molecule type" value="Genomic_DNA"/>
</dbReference>
<accession>A0A645HRG4</accession>
<protein>
    <recommendedName>
        <fullName evidence="3">Coat F domain-containing protein</fullName>
    </recommendedName>
</protein>
<comment type="caution">
    <text evidence="2">The sequence shown here is derived from an EMBL/GenBank/DDBJ whole genome shotgun (WGS) entry which is preliminary data.</text>
</comment>
<gene>
    <name evidence="2" type="ORF">SDC9_188612</name>
</gene>
<sequence>MAQMGQQQGQGQQQQGGQQNQQQQGQMSGQGVQFSDQDVLQLALNDTKMMASSLNTYILEASDDQLRRDYMTVLGDVYSQQKQIFDVMQQKGYYNVQSASPQSISQVKNKFNGSQQSGGQGSQGNQQMQ</sequence>
<evidence type="ECO:0000313" key="2">
    <source>
        <dbReference type="EMBL" id="MPN41072.1"/>
    </source>
</evidence>
<dbReference type="Pfam" id="PF07875">
    <property type="entry name" value="Coat_F"/>
    <property type="match status" value="1"/>
</dbReference>
<evidence type="ECO:0008006" key="3">
    <source>
        <dbReference type="Google" id="ProtNLM"/>
    </source>
</evidence>
<feature type="region of interest" description="Disordered" evidence="1">
    <location>
        <begin position="104"/>
        <end position="129"/>
    </location>
</feature>
<evidence type="ECO:0000256" key="1">
    <source>
        <dbReference type="SAM" id="MobiDB-lite"/>
    </source>
</evidence>
<name>A0A645HRG4_9ZZZZ</name>
<organism evidence="2">
    <name type="scientific">bioreactor metagenome</name>
    <dbReference type="NCBI Taxonomy" id="1076179"/>
    <lineage>
        <taxon>unclassified sequences</taxon>
        <taxon>metagenomes</taxon>
        <taxon>ecological metagenomes</taxon>
    </lineage>
</organism>
<dbReference type="InterPro" id="IPR012851">
    <property type="entry name" value="Spore_coat_CotF-like"/>
</dbReference>
<proteinExistence type="predicted"/>
<feature type="region of interest" description="Disordered" evidence="1">
    <location>
        <begin position="1"/>
        <end position="32"/>
    </location>
</feature>
<dbReference type="AlphaFoldDB" id="A0A645HRG4"/>
<reference evidence="2" key="1">
    <citation type="submission" date="2019-08" db="EMBL/GenBank/DDBJ databases">
        <authorList>
            <person name="Kucharzyk K."/>
            <person name="Murdoch R.W."/>
            <person name="Higgins S."/>
            <person name="Loffler F."/>
        </authorList>
    </citation>
    <scope>NUCLEOTIDE SEQUENCE</scope>
</reference>